<evidence type="ECO:0000313" key="7">
    <source>
        <dbReference type="EMBL" id="PYF83379.1"/>
    </source>
</evidence>
<feature type="region of interest" description="Disordered" evidence="5">
    <location>
        <begin position="149"/>
        <end position="168"/>
    </location>
</feature>
<name>A0A318VHS6_9GAMM</name>
<dbReference type="CDD" id="cd09916">
    <property type="entry name" value="CpxP_like"/>
    <property type="match status" value="1"/>
</dbReference>
<proteinExistence type="inferred from homology"/>
<dbReference type="PANTHER" id="PTHR38102">
    <property type="entry name" value="PERIPLASMIC CHAPERONE SPY"/>
    <property type="match status" value="1"/>
</dbReference>
<evidence type="ECO:0000256" key="6">
    <source>
        <dbReference type="SAM" id="SignalP"/>
    </source>
</evidence>
<dbReference type="RefSeq" id="WP_110573745.1">
    <property type="nucleotide sequence ID" value="NZ_QKLW01000002.1"/>
</dbReference>
<evidence type="ECO:0000256" key="5">
    <source>
        <dbReference type="SAM" id="MobiDB-lite"/>
    </source>
</evidence>
<reference evidence="7 8" key="1">
    <citation type="submission" date="2018-06" db="EMBL/GenBank/DDBJ databases">
        <title>Genomic Encyclopedia of Type Strains, Phase III (KMG-III): the genomes of soil and plant-associated and newly described type strains.</title>
        <authorList>
            <person name="Whitman W."/>
        </authorList>
    </citation>
    <scope>NUCLEOTIDE SEQUENCE [LARGE SCALE GENOMIC DNA]</scope>
    <source>
        <strain evidence="7 8">CECT 7730</strain>
    </source>
</reference>
<evidence type="ECO:0000256" key="4">
    <source>
        <dbReference type="ARBA" id="ARBA00022764"/>
    </source>
</evidence>
<feature type="signal peptide" evidence="6">
    <location>
        <begin position="1"/>
        <end position="24"/>
    </location>
</feature>
<dbReference type="Pfam" id="PF07813">
    <property type="entry name" value="LTXXQ"/>
    <property type="match status" value="1"/>
</dbReference>
<dbReference type="GO" id="GO:0030288">
    <property type="term" value="C:outer membrane-bounded periplasmic space"/>
    <property type="evidence" value="ECO:0007669"/>
    <property type="project" value="TreeGrafter"/>
</dbReference>
<dbReference type="NCBIfam" id="NF009391">
    <property type="entry name" value="PRK12750.1"/>
    <property type="match status" value="1"/>
</dbReference>
<protein>
    <submittedName>
        <fullName evidence="7">Protein CpxP</fullName>
    </submittedName>
</protein>
<evidence type="ECO:0000256" key="1">
    <source>
        <dbReference type="ARBA" id="ARBA00004418"/>
    </source>
</evidence>
<comment type="similarity">
    <text evidence="2">Belongs to the CpxP/Spy family.</text>
</comment>
<comment type="subcellular location">
    <subcellularLocation>
        <location evidence="1">Periplasm</location>
    </subcellularLocation>
</comment>
<keyword evidence="4" id="KW-0574">Periplasm</keyword>
<dbReference type="Gene3D" id="1.20.120.1490">
    <property type="match status" value="1"/>
</dbReference>
<evidence type="ECO:0000256" key="2">
    <source>
        <dbReference type="ARBA" id="ARBA00008441"/>
    </source>
</evidence>
<accession>A0A318VHS6</accession>
<keyword evidence="8" id="KW-1185">Reference proteome</keyword>
<dbReference type="PIRSF" id="PIRSF034445">
    <property type="entry name" value="CpxP_Spy"/>
    <property type="match status" value="1"/>
</dbReference>
<dbReference type="InterPro" id="IPR052211">
    <property type="entry name" value="Cpx_auxiliary_protein"/>
</dbReference>
<evidence type="ECO:0000256" key="3">
    <source>
        <dbReference type="ARBA" id="ARBA00022729"/>
    </source>
</evidence>
<dbReference type="EMBL" id="QKLW01000002">
    <property type="protein sequence ID" value="PYF83379.1"/>
    <property type="molecule type" value="Genomic_DNA"/>
</dbReference>
<evidence type="ECO:0000313" key="8">
    <source>
        <dbReference type="Proteomes" id="UP000247551"/>
    </source>
</evidence>
<feature type="chain" id="PRO_5016345552" evidence="6">
    <location>
        <begin position="25"/>
        <end position="168"/>
    </location>
</feature>
<dbReference type="PANTHER" id="PTHR38102:SF1">
    <property type="entry name" value="PERIPLASMIC CHAPERONE SPY"/>
    <property type="match status" value="1"/>
</dbReference>
<gene>
    <name evidence="7" type="ORF">DFP75_102475</name>
</gene>
<keyword evidence="3 6" id="KW-0732">Signal</keyword>
<dbReference type="Proteomes" id="UP000247551">
    <property type="component" value="Unassembled WGS sequence"/>
</dbReference>
<dbReference type="GO" id="GO:0051082">
    <property type="term" value="F:unfolded protein binding"/>
    <property type="evidence" value="ECO:0007669"/>
    <property type="project" value="TreeGrafter"/>
</dbReference>
<dbReference type="AlphaFoldDB" id="A0A318VHS6"/>
<comment type="caution">
    <text evidence="7">The sequence shown here is derived from an EMBL/GenBank/DDBJ whole genome shotgun (WGS) entry which is preliminary data.</text>
</comment>
<organism evidence="7 8">
    <name type="scientific">Marinomonas alcarazii</name>
    <dbReference type="NCBI Taxonomy" id="491949"/>
    <lineage>
        <taxon>Bacteria</taxon>
        <taxon>Pseudomonadati</taxon>
        <taxon>Pseudomonadota</taxon>
        <taxon>Gammaproteobacteria</taxon>
        <taxon>Oceanospirillales</taxon>
        <taxon>Oceanospirillaceae</taxon>
        <taxon>Marinomonas</taxon>
    </lineage>
</organism>
<dbReference type="InterPro" id="IPR012899">
    <property type="entry name" value="LTXXQ"/>
</dbReference>
<sequence length="168" mass="19071">MKIAKKLIIASVVLPLIVSTSAFAFGGKGHKGPHDECRPGFGFDRSIMKDLDLTDAQKDQFKALRQANKAEMKKHVREDKPKAEMRAERTQKMNELLLAETFDPAKATSLAQALSDKQVVRQVDMLSKQHKMLSILTPEQKDKFVELQKDRQEKCANDMPRHKGKDQK</sequence>